<dbReference type="AlphaFoldDB" id="A0A9X9LW05"/>
<dbReference type="Proteomes" id="UP000269945">
    <property type="component" value="Unassembled WGS sequence"/>
</dbReference>
<gene>
    <name evidence="1" type="ORF">BN2614_LOCUS7</name>
</gene>
<reference evidence="1 2" key="1">
    <citation type="submission" date="2018-10" db="EMBL/GenBank/DDBJ databases">
        <authorList>
            <person name="Ekblom R."/>
            <person name="Jareborg N."/>
        </authorList>
    </citation>
    <scope>NUCLEOTIDE SEQUENCE [LARGE SCALE GENOMIC DNA]</scope>
    <source>
        <tissue evidence="1">Muscle</tissue>
    </source>
</reference>
<evidence type="ECO:0000313" key="2">
    <source>
        <dbReference type="Proteomes" id="UP000269945"/>
    </source>
</evidence>
<feature type="non-terminal residue" evidence="1">
    <location>
        <position position="77"/>
    </location>
</feature>
<comment type="caution">
    <text evidence="1">The sequence shown here is derived from an EMBL/GenBank/DDBJ whole genome shotgun (WGS) entry which is preliminary data.</text>
</comment>
<name>A0A9X9LW05_GULGU</name>
<accession>A0A9X9LW05</accession>
<sequence length="77" mass="8276">LGPALSPRSPSSSCPIASSLINLRLATVAEPFPIGSVINPHPKHFVKPRWAQGCSLLLLPLRTPTPQQDERLEDAAL</sequence>
<protein>
    <submittedName>
        <fullName evidence="1">Uncharacterized protein</fullName>
    </submittedName>
</protein>
<evidence type="ECO:0000313" key="1">
    <source>
        <dbReference type="EMBL" id="VCW97741.1"/>
    </source>
</evidence>
<organism evidence="1 2">
    <name type="scientific">Gulo gulo</name>
    <name type="common">Wolverine</name>
    <name type="synonym">Gluton</name>
    <dbReference type="NCBI Taxonomy" id="48420"/>
    <lineage>
        <taxon>Eukaryota</taxon>
        <taxon>Metazoa</taxon>
        <taxon>Chordata</taxon>
        <taxon>Craniata</taxon>
        <taxon>Vertebrata</taxon>
        <taxon>Euteleostomi</taxon>
        <taxon>Mammalia</taxon>
        <taxon>Eutheria</taxon>
        <taxon>Laurasiatheria</taxon>
        <taxon>Carnivora</taxon>
        <taxon>Caniformia</taxon>
        <taxon>Musteloidea</taxon>
        <taxon>Mustelidae</taxon>
        <taxon>Guloninae</taxon>
        <taxon>Gulo</taxon>
    </lineage>
</organism>
<keyword evidence="2" id="KW-1185">Reference proteome</keyword>
<dbReference type="EMBL" id="CYRY02022928">
    <property type="protein sequence ID" value="VCW97741.1"/>
    <property type="molecule type" value="Genomic_DNA"/>
</dbReference>
<proteinExistence type="predicted"/>